<accession>A0A239KVS2</accession>
<evidence type="ECO:0000313" key="1">
    <source>
        <dbReference type="EMBL" id="SNT21748.1"/>
    </source>
</evidence>
<sequence>MIHTAQQSLETCPADFLAVACTGVRISRVKDSRFLFVPERQELFGVSPTTEQLWPLLQSGIETADFAARAAELGDDGFAVIDQLVAIGAVQYIATDEQPLDVHERVTISVGHTAIGLSFSGPIALARLRCVFRHLETPALPDAEVVIVEREDGVGIAFSGDAPESYAWHEAGPALKLLITELALDAAMGMTLHLGTLQRDNEALLLVGEPGAGKSTLSVALGSGDFELWGDDLAELRPDGRVQALPLPATLKDGAWPMLAHLHPELEGGEAFVRPDDKTVKYLPLPPATKAPVLRARCALSLRRDDAAPPGLEPLDAKDFIAAMIAGGWSGDHRLTPDDFDGLAACADGIAFFRATYPDLPTALSLVEEAWRISGTAR</sequence>
<proteinExistence type="predicted"/>
<organism evidence="1 2">
    <name type="scientific">Tropicimonas sediminicola</name>
    <dbReference type="NCBI Taxonomy" id="1031541"/>
    <lineage>
        <taxon>Bacteria</taxon>
        <taxon>Pseudomonadati</taxon>
        <taxon>Pseudomonadota</taxon>
        <taxon>Alphaproteobacteria</taxon>
        <taxon>Rhodobacterales</taxon>
        <taxon>Roseobacteraceae</taxon>
        <taxon>Tropicimonas</taxon>
    </lineage>
</organism>
<name>A0A239KVS2_9RHOB</name>
<gene>
    <name evidence="1" type="ORF">SAMN05421757_10825</name>
</gene>
<dbReference type="GO" id="GO:0016301">
    <property type="term" value="F:kinase activity"/>
    <property type="evidence" value="ECO:0007669"/>
    <property type="project" value="UniProtKB-KW"/>
</dbReference>
<keyword evidence="1" id="KW-0418">Kinase</keyword>
<dbReference type="Gene3D" id="3.40.50.300">
    <property type="entry name" value="P-loop containing nucleotide triphosphate hydrolases"/>
    <property type="match status" value="1"/>
</dbReference>
<evidence type="ECO:0000313" key="2">
    <source>
        <dbReference type="Proteomes" id="UP000198426"/>
    </source>
</evidence>
<protein>
    <submittedName>
        <fullName evidence="1">Hpr(Ser) kinase/phosphatase</fullName>
    </submittedName>
</protein>
<dbReference type="Proteomes" id="UP000198426">
    <property type="component" value="Unassembled WGS sequence"/>
</dbReference>
<reference evidence="1 2" key="1">
    <citation type="submission" date="2017-06" db="EMBL/GenBank/DDBJ databases">
        <authorList>
            <person name="Kim H.J."/>
            <person name="Triplett B.A."/>
        </authorList>
    </citation>
    <scope>NUCLEOTIDE SEQUENCE [LARGE SCALE GENOMIC DNA]</scope>
    <source>
        <strain evidence="1 2">DSM 29339</strain>
    </source>
</reference>
<keyword evidence="2" id="KW-1185">Reference proteome</keyword>
<dbReference type="InterPro" id="IPR027417">
    <property type="entry name" value="P-loop_NTPase"/>
</dbReference>
<dbReference type="EMBL" id="FZOY01000008">
    <property type="protein sequence ID" value="SNT21748.1"/>
    <property type="molecule type" value="Genomic_DNA"/>
</dbReference>
<dbReference type="AlphaFoldDB" id="A0A239KVS2"/>
<dbReference type="SUPFAM" id="SSF53795">
    <property type="entry name" value="PEP carboxykinase-like"/>
    <property type="match status" value="1"/>
</dbReference>
<keyword evidence="1" id="KW-0808">Transferase</keyword>